<feature type="non-terminal residue" evidence="1">
    <location>
        <position position="1"/>
    </location>
</feature>
<reference evidence="1" key="1">
    <citation type="submission" date="2021-03" db="EMBL/GenBank/DDBJ databases">
        <authorList>
            <consortium name="DOE Joint Genome Institute"/>
            <person name="Ahrendt S."/>
            <person name="Looney B.P."/>
            <person name="Miyauchi S."/>
            <person name="Morin E."/>
            <person name="Drula E."/>
            <person name="Courty P.E."/>
            <person name="Chicoki N."/>
            <person name="Fauchery L."/>
            <person name="Kohler A."/>
            <person name="Kuo A."/>
            <person name="Labutti K."/>
            <person name="Pangilinan J."/>
            <person name="Lipzen A."/>
            <person name="Riley R."/>
            <person name="Andreopoulos W."/>
            <person name="He G."/>
            <person name="Johnson J."/>
            <person name="Barry K.W."/>
            <person name="Grigoriev I.V."/>
            <person name="Nagy L."/>
            <person name="Hibbett D."/>
            <person name="Henrissat B."/>
            <person name="Matheny P.B."/>
            <person name="Labbe J."/>
            <person name="Martin F."/>
        </authorList>
    </citation>
    <scope>NUCLEOTIDE SEQUENCE</scope>
    <source>
        <strain evidence="1">HHB10654</strain>
    </source>
</reference>
<protein>
    <submittedName>
        <fullName evidence="1">Uncharacterized protein</fullName>
    </submittedName>
</protein>
<evidence type="ECO:0000313" key="2">
    <source>
        <dbReference type="Proteomes" id="UP000814140"/>
    </source>
</evidence>
<name>A0ACB8SPX8_9AGAM</name>
<accession>A0ACB8SPX8</accession>
<comment type="caution">
    <text evidence="1">The sequence shown here is derived from an EMBL/GenBank/DDBJ whole genome shotgun (WGS) entry which is preliminary data.</text>
</comment>
<dbReference type="EMBL" id="MU277236">
    <property type="protein sequence ID" value="KAI0058308.1"/>
    <property type="molecule type" value="Genomic_DNA"/>
</dbReference>
<evidence type="ECO:0000313" key="1">
    <source>
        <dbReference type="EMBL" id="KAI0058308.1"/>
    </source>
</evidence>
<sequence>IDGYPTKRPMKLFYCDSLKCLEFLFSNPVFDGHIDFQPTRLYTTAGHLVRKYSEWMTGDSAWKTQMSTSLPDGATLVGAVLSSDKTNLTLGTGNRVAHPLLLSFANLHMDVRMKASENAFLLLALRPCPNFLCAKKLRGVLESRITHHCLDIVCKPLKVAARLGRMMSDPRGYSQFCFTPLTAYIVDNPEAQMLACVGGKSSPVTVSMYKQFGDPFRHKPRMASTTLAQLDALLEVAPNPWDLDTYVKEAKKRHFNGVHRPFWSDWPLSDPSLFLTPEPLHQWHKQCWHHDISWCRNLLGDAEIDFQFSVLQPHIGFQHFAEG</sequence>
<feature type="non-terminal residue" evidence="1">
    <location>
        <position position="323"/>
    </location>
</feature>
<proteinExistence type="predicted"/>
<dbReference type="Proteomes" id="UP000814140">
    <property type="component" value="Unassembled WGS sequence"/>
</dbReference>
<keyword evidence="2" id="KW-1185">Reference proteome</keyword>
<gene>
    <name evidence="1" type="ORF">BV25DRAFT_1763953</name>
</gene>
<reference evidence="1" key="2">
    <citation type="journal article" date="2022" name="New Phytol.">
        <title>Evolutionary transition to the ectomycorrhizal habit in the genomes of a hyperdiverse lineage of mushroom-forming fungi.</title>
        <authorList>
            <person name="Looney B."/>
            <person name="Miyauchi S."/>
            <person name="Morin E."/>
            <person name="Drula E."/>
            <person name="Courty P.E."/>
            <person name="Kohler A."/>
            <person name="Kuo A."/>
            <person name="LaButti K."/>
            <person name="Pangilinan J."/>
            <person name="Lipzen A."/>
            <person name="Riley R."/>
            <person name="Andreopoulos W."/>
            <person name="He G."/>
            <person name="Johnson J."/>
            <person name="Nolan M."/>
            <person name="Tritt A."/>
            <person name="Barry K.W."/>
            <person name="Grigoriev I.V."/>
            <person name="Nagy L.G."/>
            <person name="Hibbett D."/>
            <person name="Henrissat B."/>
            <person name="Matheny P.B."/>
            <person name="Labbe J."/>
            <person name="Martin F.M."/>
        </authorList>
    </citation>
    <scope>NUCLEOTIDE SEQUENCE</scope>
    <source>
        <strain evidence="1">HHB10654</strain>
    </source>
</reference>
<organism evidence="1 2">
    <name type="scientific">Artomyces pyxidatus</name>
    <dbReference type="NCBI Taxonomy" id="48021"/>
    <lineage>
        <taxon>Eukaryota</taxon>
        <taxon>Fungi</taxon>
        <taxon>Dikarya</taxon>
        <taxon>Basidiomycota</taxon>
        <taxon>Agaricomycotina</taxon>
        <taxon>Agaricomycetes</taxon>
        <taxon>Russulales</taxon>
        <taxon>Auriscalpiaceae</taxon>
        <taxon>Artomyces</taxon>
    </lineage>
</organism>